<evidence type="ECO:0000256" key="2">
    <source>
        <dbReference type="SAM" id="MobiDB-lite"/>
    </source>
</evidence>
<protein>
    <submittedName>
        <fullName evidence="4">Actinorhodin polyketide dimerase</fullName>
    </submittedName>
</protein>
<feature type="region of interest" description="Disordered" evidence="2">
    <location>
        <begin position="1"/>
        <end position="20"/>
    </location>
</feature>
<dbReference type="Pfam" id="PF01613">
    <property type="entry name" value="Flavin_Reduct"/>
    <property type="match status" value="1"/>
</dbReference>
<organism evidence="4 5">
    <name type="scientific">Micromonospora lutea</name>
    <dbReference type="NCBI Taxonomy" id="419825"/>
    <lineage>
        <taxon>Bacteria</taxon>
        <taxon>Bacillati</taxon>
        <taxon>Actinomycetota</taxon>
        <taxon>Actinomycetes</taxon>
        <taxon>Micromonosporales</taxon>
        <taxon>Micromonosporaceae</taxon>
        <taxon>Micromonospora</taxon>
    </lineage>
</organism>
<sequence length="199" mass="20832">MRSSEEVGNTMPEPVTGTVAPPLVDPAQFRSLMASHPAGVAIVTTTALNGVPWGMTCSSVCSVALKPPTLLVCLRAASPTLAALLAVSTFAVNLLRDQGERAAQLFASGAPDRFEQIDWAPDPDSGMPHLIDDAHTAADCRVSNALPVGDHVVVFGTVLRVRTHAVAPVSPLLYGMRRYWSLAGTPAPEAAGSDPDGRR</sequence>
<reference evidence="4 5" key="1">
    <citation type="submission" date="2021-01" db="EMBL/GenBank/DDBJ databases">
        <title>Whole genome shotgun sequence of Verrucosispora lutea NBRC 106530.</title>
        <authorList>
            <person name="Komaki H."/>
            <person name="Tamura T."/>
        </authorList>
    </citation>
    <scope>NUCLEOTIDE SEQUENCE [LARGE SCALE GENOMIC DNA]</scope>
    <source>
        <strain evidence="4 5">NBRC 106530</strain>
    </source>
</reference>
<keyword evidence="5" id="KW-1185">Reference proteome</keyword>
<evidence type="ECO:0000313" key="4">
    <source>
        <dbReference type="EMBL" id="GIJ24440.1"/>
    </source>
</evidence>
<accession>A0ABQ4J367</accession>
<keyword evidence="1" id="KW-0560">Oxidoreductase</keyword>
<dbReference type="PANTHER" id="PTHR30466">
    <property type="entry name" value="FLAVIN REDUCTASE"/>
    <property type="match status" value="1"/>
</dbReference>
<dbReference type="InterPro" id="IPR012349">
    <property type="entry name" value="Split_barrel_FMN-bd"/>
</dbReference>
<dbReference type="SMART" id="SM00903">
    <property type="entry name" value="Flavin_Reduct"/>
    <property type="match status" value="1"/>
</dbReference>
<evidence type="ECO:0000259" key="3">
    <source>
        <dbReference type="SMART" id="SM00903"/>
    </source>
</evidence>
<evidence type="ECO:0000256" key="1">
    <source>
        <dbReference type="ARBA" id="ARBA00023002"/>
    </source>
</evidence>
<dbReference type="Gene3D" id="2.30.110.10">
    <property type="entry name" value="Electron Transport, Fmn-binding Protein, Chain A"/>
    <property type="match status" value="1"/>
</dbReference>
<evidence type="ECO:0000313" key="5">
    <source>
        <dbReference type="Proteomes" id="UP000643165"/>
    </source>
</evidence>
<dbReference type="EMBL" id="BOPB01000033">
    <property type="protein sequence ID" value="GIJ24440.1"/>
    <property type="molecule type" value="Genomic_DNA"/>
</dbReference>
<dbReference type="Proteomes" id="UP000643165">
    <property type="component" value="Unassembled WGS sequence"/>
</dbReference>
<dbReference type="PANTHER" id="PTHR30466:SF1">
    <property type="entry name" value="FMN REDUCTASE (NADH) RUTF"/>
    <property type="match status" value="1"/>
</dbReference>
<dbReference type="SUPFAM" id="SSF50475">
    <property type="entry name" value="FMN-binding split barrel"/>
    <property type="match status" value="1"/>
</dbReference>
<dbReference type="RefSeq" id="WP_239096113.1">
    <property type="nucleotide sequence ID" value="NZ_BOPB01000033.1"/>
</dbReference>
<name>A0ABQ4J367_9ACTN</name>
<gene>
    <name evidence="4" type="primary">actVB</name>
    <name evidence="4" type="ORF">Vlu01_50640</name>
</gene>
<dbReference type="InterPro" id="IPR002563">
    <property type="entry name" value="Flavin_Rdtase-like_dom"/>
</dbReference>
<proteinExistence type="predicted"/>
<dbReference type="InterPro" id="IPR050268">
    <property type="entry name" value="NADH-dep_flavin_reductase"/>
</dbReference>
<feature type="domain" description="Flavin reductase like" evidence="3">
    <location>
        <begin position="33"/>
        <end position="181"/>
    </location>
</feature>
<comment type="caution">
    <text evidence="4">The sequence shown here is derived from an EMBL/GenBank/DDBJ whole genome shotgun (WGS) entry which is preliminary data.</text>
</comment>